<organism evidence="1">
    <name type="scientific">Spongospora subterranea</name>
    <dbReference type="NCBI Taxonomy" id="70186"/>
    <lineage>
        <taxon>Eukaryota</taxon>
        <taxon>Sar</taxon>
        <taxon>Rhizaria</taxon>
        <taxon>Endomyxa</taxon>
        <taxon>Phytomyxea</taxon>
        <taxon>Plasmodiophorida</taxon>
        <taxon>Plasmodiophoridae</taxon>
        <taxon>Spongospora</taxon>
    </lineage>
</organism>
<reference evidence="1" key="1">
    <citation type="submission" date="2015-04" db="EMBL/GenBank/DDBJ databases">
        <title>The genome sequence of the plant pathogenic Rhizarian Plasmodiophora brassicae reveals insights in its biotrophic life cycle and the origin of chitin synthesis.</title>
        <authorList>
            <person name="Schwelm A."/>
            <person name="Fogelqvist J."/>
            <person name="Knaust A."/>
            <person name="Julke S."/>
            <person name="Lilja T."/>
            <person name="Dhandapani V."/>
            <person name="Bonilla-Rosso G."/>
            <person name="Karlsson M."/>
            <person name="Shevchenko A."/>
            <person name="Choi S.R."/>
            <person name="Kim H.G."/>
            <person name="Park J.Y."/>
            <person name="Lim Y.P."/>
            <person name="Ludwig-Muller J."/>
            <person name="Dixelius C."/>
        </authorList>
    </citation>
    <scope>NUCLEOTIDE SEQUENCE</scope>
    <source>
        <tissue evidence="1">Potato root galls</tissue>
    </source>
</reference>
<evidence type="ECO:0000313" key="1">
    <source>
        <dbReference type="EMBL" id="CRZ03848.1"/>
    </source>
</evidence>
<accession>A0A0H5QP83</accession>
<proteinExistence type="predicted"/>
<protein>
    <submittedName>
        <fullName evidence="1">Uncharacterized protein</fullName>
    </submittedName>
</protein>
<dbReference type="EMBL" id="HACM01003406">
    <property type="protein sequence ID" value="CRZ03848.1"/>
    <property type="molecule type" value="Transcribed_RNA"/>
</dbReference>
<sequence length="170" mass="19521">VDYIEQDGSPNSLPVEYSIPCSEELETSQSSDEIVTSFDSKSLDVDAPSNVECDFPQTVWDEFVDHSDGSLGDQRHFDLVTDELKQKMDLSFCHYMTKIGAAYRKVDKRTFLEKANDEEGYLRLQCRSLALHFFDIVNGECPGIVVHMIDAILESRFCHIEKPWMLTNQW</sequence>
<dbReference type="AlphaFoldDB" id="A0A0H5QP83"/>
<feature type="non-terminal residue" evidence="1">
    <location>
        <position position="170"/>
    </location>
</feature>
<name>A0A0H5QP83_9EUKA</name>
<feature type="non-terminal residue" evidence="1">
    <location>
        <position position="1"/>
    </location>
</feature>